<evidence type="ECO:0000259" key="6">
    <source>
        <dbReference type="Pfam" id="PF03466"/>
    </source>
</evidence>
<dbReference type="Gene3D" id="3.40.190.10">
    <property type="entry name" value="Periplasmic binding protein-like II"/>
    <property type="match status" value="1"/>
</dbReference>
<dbReference type="PANTHER" id="PTHR30346">
    <property type="entry name" value="TRANSCRIPTIONAL DUAL REGULATOR HCAR-RELATED"/>
    <property type="match status" value="1"/>
</dbReference>
<organism evidence="7 8">
    <name type="scientific">Williamsia serinedens</name>
    <dbReference type="NCBI Taxonomy" id="391736"/>
    <lineage>
        <taxon>Bacteria</taxon>
        <taxon>Bacillati</taxon>
        <taxon>Actinomycetota</taxon>
        <taxon>Actinomycetes</taxon>
        <taxon>Mycobacteriales</taxon>
        <taxon>Nocardiaceae</taxon>
        <taxon>Williamsia</taxon>
    </lineage>
</organism>
<gene>
    <name evidence="7" type="ORF">LX12_004135</name>
</gene>
<dbReference type="SUPFAM" id="SSF53850">
    <property type="entry name" value="Periplasmic binding protein-like II"/>
    <property type="match status" value="1"/>
</dbReference>
<dbReference type="Proteomes" id="UP001205740">
    <property type="component" value="Unassembled WGS sequence"/>
</dbReference>
<keyword evidence="3" id="KW-0238">DNA-binding</keyword>
<accession>A0ABT1HAS0</accession>
<evidence type="ECO:0000256" key="2">
    <source>
        <dbReference type="ARBA" id="ARBA00023015"/>
    </source>
</evidence>
<proteinExistence type="inferred from homology"/>
<evidence type="ECO:0000256" key="1">
    <source>
        <dbReference type="ARBA" id="ARBA00009437"/>
    </source>
</evidence>
<keyword evidence="8" id="KW-1185">Reference proteome</keyword>
<name>A0ABT1HAS0_9NOCA</name>
<protein>
    <submittedName>
        <fullName evidence="7">LysR substrate binding domain-containing protein</fullName>
    </submittedName>
</protein>
<dbReference type="PANTHER" id="PTHR30346:SF28">
    <property type="entry name" value="HTH-TYPE TRANSCRIPTIONAL REGULATOR CYNR"/>
    <property type="match status" value="1"/>
</dbReference>
<dbReference type="Pfam" id="PF03466">
    <property type="entry name" value="LysR_substrate"/>
    <property type="match status" value="1"/>
</dbReference>
<dbReference type="InterPro" id="IPR005119">
    <property type="entry name" value="LysR_subst-bd"/>
</dbReference>
<keyword evidence="4" id="KW-0010">Activator</keyword>
<evidence type="ECO:0000256" key="4">
    <source>
        <dbReference type="ARBA" id="ARBA00023159"/>
    </source>
</evidence>
<sequence length="116" mass="11664">MGARDAIDPAELADADVISLPEGTGARTALDEVLGGATARRPRWEVATPATALGLAARGLGVAVLSRTTGRGATGVVDVGIDDPRARSSLGIVWRDGPGPATRALLERLLPAASGS</sequence>
<comment type="caution">
    <text evidence="7">The sequence shown here is derived from an EMBL/GenBank/DDBJ whole genome shotgun (WGS) entry which is preliminary data.</text>
</comment>
<reference evidence="7 8" key="1">
    <citation type="submission" date="2022-06" db="EMBL/GenBank/DDBJ databases">
        <title>Genomic Encyclopedia of Archaeal and Bacterial Type Strains, Phase II (KMG-II): from individual species to whole genera.</title>
        <authorList>
            <person name="Goeker M."/>
        </authorList>
    </citation>
    <scope>NUCLEOTIDE SEQUENCE [LARGE SCALE GENOMIC DNA]</scope>
    <source>
        <strain evidence="7 8">DSM 45037</strain>
    </source>
</reference>
<evidence type="ECO:0000256" key="5">
    <source>
        <dbReference type="ARBA" id="ARBA00023163"/>
    </source>
</evidence>
<evidence type="ECO:0000313" key="8">
    <source>
        <dbReference type="Proteomes" id="UP001205740"/>
    </source>
</evidence>
<keyword evidence="2" id="KW-0805">Transcription regulation</keyword>
<dbReference type="EMBL" id="JAMTCG010000009">
    <property type="protein sequence ID" value="MCP2162923.1"/>
    <property type="molecule type" value="Genomic_DNA"/>
</dbReference>
<comment type="similarity">
    <text evidence="1">Belongs to the LysR transcriptional regulatory family.</text>
</comment>
<keyword evidence="5" id="KW-0804">Transcription</keyword>
<evidence type="ECO:0000256" key="3">
    <source>
        <dbReference type="ARBA" id="ARBA00023125"/>
    </source>
</evidence>
<feature type="domain" description="LysR substrate-binding" evidence="6">
    <location>
        <begin position="4"/>
        <end position="111"/>
    </location>
</feature>
<evidence type="ECO:0000313" key="7">
    <source>
        <dbReference type="EMBL" id="MCP2162923.1"/>
    </source>
</evidence>